<keyword evidence="3 5" id="KW-0159">Chromosome partition</keyword>
<dbReference type="InterPro" id="IPR036388">
    <property type="entry name" value="WH-like_DNA-bd_sf"/>
</dbReference>
<evidence type="ECO:0000256" key="2">
    <source>
        <dbReference type="ARBA" id="ARBA00022618"/>
    </source>
</evidence>
<dbReference type="NCBIfam" id="TIGR00281">
    <property type="entry name" value="SMC-Scp complex subunit ScpB"/>
    <property type="match status" value="1"/>
</dbReference>
<dbReference type="SUPFAM" id="SSF46785">
    <property type="entry name" value="Winged helix' DNA-binding domain"/>
    <property type="match status" value="2"/>
</dbReference>
<dbReference type="GO" id="GO:0051301">
    <property type="term" value="P:cell division"/>
    <property type="evidence" value="ECO:0007669"/>
    <property type="project" value="UniProtKB-KW"/>
</dbReference>
<dbReference type="PANTHER" id="PTHR34298">
    <property type="entry name" value="SEGREGATION AND CONDENSATION PROTEIN B"/>
    <property type="match status" value="1"/>
</dbReference>
<dbReference type="EMBL" id="FOOK01000004">
    <property type="protein sequence ID" value="SFF74657.1"/>
    <property type="molecule type" value="Genomic_DNA"/>
</dbReference>
<accession>A0A1I2LAY5</accession>
<evidence type="ECO:0000313" key="7">
    <source>
        <dbReference type="Proteomes" id="UP000198661"/>
    </source>
</evidence>
<reference evidence="6 7" key="1">
    <citation type="submission" date="2016-10" db="EMBL/GenBank/DDBJ databases">
        <authorList>
            <person name="de Groot N.N."/>
        </authorList>
    </citation>
    <scope>NUCLEOTIDE SEQUENCE [LARGE SCALE GENOMIC DNA]</scope>
    <source>
        <strain evidence="6 7">DSM 44945</strain>
    </source>
</reference>
<evidence type="ECO:0000256" key="3">
    <source>
        <dbReference type="ARBA" id="ARBA00022829"/>
    </source>
</evidence>
<keyword evidence="2 5" id="KW-0132">Cell division</keyword>
<dbReference type="GO" id="GO:0006260">
    <property type="term" value="P:DNA replication"/>
    <property type="evidence" value="ECO:0007669"/>
    <property type="project" value="UniProtKB-UniRule"/>
</dbReference>
<dbReference type="PIRSF" id="PIRSF019345">
    <property type="entry name" value="ScpB"/>
    <property type="match status" value="1"/>
</dbReference>
<comment type="function">
    <text evidence="5">Participates in chromosomal partition during cell division. May act via the formation of a condensin-like complex containing Smc and ScpA that pull DNA away from mid-cell into both cell halves.</text>
</comment>
<proteinExistence type="inferred from homology"/>
<comment type="subunit">
    <text evidence="5">Homodimer. Homodimerization may be required to stabilize the binding of ScpA to the Smc head domains. Component of a cohesin-like complex composed of ScpA, ScpB and the Smc homodimer, in which ScpA and ScpB bind to the head domain of Smc. The presence of the three proteins is required for the association of the complex with DNA.</text>
</comment>
<keyword evidence="4 5" id="KW-0131">Cell cycle</keyword>
<evidence type="ECO:0000256" key="4">
    <source>
        <dbReference type="ARBA" id="ARBA00023306"/>
    </source>
</evidence>
<dbReference type="RefSeq" id="WP_092035904.1">
    <property type="nucleotide sequence ID" value="NZ_FOOK01000004.1"/>
</dbReference>
<evidence type="ECO:0000256" key="1">
    <source>
        <dbReference type="ARBA" id="ARBA00022490"/>
    </source>
</evidence>
<dbReference type="InterPro" id="IPR036390">
    <property type="entry name" value="WH_DNA-bd_sf"/>
</dbReference>
<dbReference type="Gene3D" id="1.10.10.10">
    <property type="entry name" value="Winged helix-like DNA-binding domain superfamily/Winged helix DNA-binding domain"/>
    <property type="match status" value="2"/>
</dbReference>
<dbReference type="AlphaFoldDB" id="A0A1I2LAY5"/>
<comment type="subcellular location">
    <subcellularLocation>
        <location evidence="5">Cytoplasm</location>
    </subcellularLocation>
    <text evidence="5">Associated with two foci at the outer edges of the nucleoid region in young cells, and at four foci within both cell halves in older cells.</text>
</comment>
<comment type="similarity">
    <text evidence="5">Belongs to the ScpB family.</text>
</comment>
<keyword evidence="7" id="KW-1185">Reference proteome</keyword>
<dbReference type="GO" id="GO:0005737">
    <property type="term" value="C:cytoplasm"/>
    <property type="evidence" value="ECO:0007669"/>
    <property type="project" value="UniProtKB-SubCell"/>
</dbReference>
<organism evidence="6 7">
    <name type="scientific">Planifilum fulgidum</name>
    <dbReference type="NCBI Taxonomy" id="201973"/>
    <lineage>
        <taxon>Bacteria</taxon>
        <taxon>Bacillati</taxon>
        <taxon>Bacillota</taxon>
        <taxon>Bacilli</taxon>
        <taxon>Bacillales</taxon>
        <taxon>Thermoactinomycetaceae</taxon>
        <taxon>Planifilum</taxon>
    </lineage>
</organism>
<dbReference type="OrthoDB" id="9806226at2"/>
<dbReference type="STRING" id="201973.SAMN04488025_10491"/>
<evidence type="ECO:0000256" key="5">
    <source>
        <dbReference type="HAMAP-Rule" id="MF_01804"/>
    </source>
</evidence>
<keyword evidence="1 5" id="KW-0963">Cytoplasm</keyword>
<dbReference type="HAMAP" id="MF_01804">
    <property type="entry name" value="ScpB"/>
    <property type="match status" value="1"/>
</dbReference>
<dbReference type="InterPro" id="IPR005234">
    <property type="entry name" value="ScpB_csome_segregation"/>
</dbReference>
<protein>
    <recommendedName>
        <fullName evidence="5">Segregation and condensation protein B</fullName>
    </recommendedName>
</protein>
<dbReference type="GO" id="GO:0051304">
    <property type="term" value="P:chromosome separation"/>
    <property type="evidence" value="ECO:0007669"/>
    <property type="project" value="InterPro"/>
</dbReference>
<dbReference type="Proteomes" id="UP000198661">
    <property type="component" value="Unassembled WGS sequence"/>
</dbReference>
<dbReference type="Pfam" id="PF04079">
    <property type="entry name" value="SMC_ScpB"/>
    <property type="match status" value="1"/>
</dbReference>
<gene>
    <name evidence="5" type="primary">scpB</name>
    <name evidence="6" type="ORF">SAMN04488025_10491</name>
</gene>
<name>A0A1I2LAY5_9BACL</name>
<dbReference type="PANTHER" id="PTHR34298:SF2">
    <property type="entry name" value="SEGREGATION AND CONDENSATION PROTEIN B"/>
    <property type="match status" value="1"/>
</dbReference>
<evidence type="ECO:0000313" key="6">
    <source>
        <dbReference type="EMBL" id="SFF74657.1"/>
    </source>
</evidence>
<sequence length="209" mass="24091">MNEREMRAVIEGLLFAAGDEGLHPRELAEILEVDVHTVLDTVRRMQEDWKKEGRGLQIVEVAQVFQLTTLPEFAPYFERMARTPNRSQLSRAALETLAIIAYRQPITRAEIEEIRGVKCDKTIQSLQRKGLVKEVGRADGVGRPILYGTTKEFLEYFGLKRIEELPVPDTLFDWMEWEEKRRDLYLRLGVEPKERDESEKAAAFAEGGK</sequence>